<evidence type="ECO:0000313" key="2">
    <source>
        <dbReference type="Proteomes" id="UP000269396"/>
    </source>
</evidence>
<dbReference type="AlphaFoldDB" id="A0A183PYZ0"/>
<name>A0A183PYZ0_9TREM</name>
<dbReference type="Proteomes" id="UP000269396">
    <property type="component" value="Unassembled WGS sequence"/>
</dbReference>
<evidence type="ECO:0000313" key="1">
    <source>
        <dbReference type="EMBL" id="VDP80213.1"/>
    </source>
</evidence>
<proteinExistence type="predicted"/>
<organism evidence="1 2">
    <name type="scientific">Schistosoma mattheei</name>
    <dbReference type="NCBI Taxonomy" id="31246"/>
    <lineage>
        <taxon>Eukaryota</taxon>
        <taxon>Metazoa</taxon>
        <taxon>Spiralia</taxon>
        <taxon>Lophotrochozoa</taxon>
        <taxon>Platyhelminthes</taxon>
        <taxon>Trematoda</taxon>
        <taxon>Digenea</taxon>
        <taxon>Strigeidida</taxon>
        <taxon>Schistosomatoidea</taxon>
        <taxon>Schistosomatidae</taxon>
        <taxon>Schistosoma</taxon>
    </lineage>
</organism>
<dbReference type="EMBL" id="UZAL01042588">
    <property type="protein sequence ID" value="VDP80213.1"/>
    <property type="molecule type" value="Genomic_DNA"/>
</dbReference>
<reference evidence="1 2" key="1">
    <citation type="submission" date="2018-11" db="EMBL/GenBank/DDBJ databases">
        <authorList>
            <consortium name="Pathogen Informatics"/>
        </authorList>
    </citation>
    <scope>NUCLEOTIDE SEQUENCE [LARGE SCALE GENOMIC DNA]</scope>
    <source>
        <strain>Denwood</strain>
        <strain evidence="2">Zambia</strain>
    </source>
</reference>
<protein>
    <submittedName>
        <fullName evidence="1">Uncharacterized protein</fullName>
    </submittedName>
</protein>
<gene>
    <name evidence="1" type="ORF">SMTD_LOCUS19577</name>
</gene>
<accession>A0A183PYZ0</accession>
<keyword evidence="2" id="KW-1185">Reference proteome</keyword>
<sequence>MSIHPSINMKSRHIEYEKSLKMDCQNAALKFSHKFMNLSNFYYNHIKNKSLIKIKGIDENYNGIYNNLQENKLNYSMELLDVNYPNEFLQEIHHLYKLTLSSVSSSLSSSASLSSSNGISSKFIRSTFTNEQVICQCDILKSTIINRLLEIQSCLVYGDQLTLMMIEQIMFDLFEIQLPNQSVSNK</sequence>